<name>A0A1W1VVM3_9DEIO</name>
<feature type="transmembrane region" description="Helical" evidence="6">
    <location>
        <begin position="403"/>
        <end position="422"/>
    </location>
</feature>
<dbReference type="GO" id="GO:0022857">
    <property type="term" value="F:transmembrane transporter activity"/>
    <property type="evidence" value="ECO:0007669"/>
    <property type="project" value="InterPro"/>
</dbReference>
<evidence type="ECO:0000313" key="8">
    <source>
        <dbReference type="EMBL" id="SMB97427.1"/>
    </source>
</evidence>
<evidence type="ECO:0000256" key="1">
    <source>
        <dbReference type="ARBA" id="ARBA00004141"/>
    </source>
</evidence>
<keyword evidence="5 6" id="KW-0472">Membrane</keyword>
<evidence type="ECO:0000259" key="7">
    <source>
        <dbReference type="PROSITE" id="PS50850"/>
    </source>
</evidence>
<dbReference type="SUPFAM" id="SSF103473">
    <property type="entry name" value="MFS general substrate transporter"/>
    <property type="match status" value="2"/>
</dbReference>
<dbReference type="EMBL" id="FWWU01000011">
    <property type="protein sequence ID" value="SMB97427.1"/>
    <property type="molecule type" value="Genomic_DNA"/>
</dbReference>
<reference evidence="8 9" key="1">
    <citation type="submission" date="2017-04" db="EMBL/GenBank/DDBJ databases">
        <authorList>
            <person name="Afonso C.L."/>
            <person name="Miller P.J."/>
            <person name="Scott M.A."/>
            <person name="Spackman E."/>
            <person name="Goraichik I."/>
            <person name="Dimitrov K.M."/>
            <person name="Suarez D.L."/>
            <person name="Swayne D.E."/>
        </authorList>
    </citation>
    <scope>NUCLEOTIDE SEQUENCE [LARGE SCALE GENOMIC DNA]</scope>
    <source>
        <strain evidence="8 9">KR-140</strain>
    </source>
</reference>
<sequence length="467" mass="47203">MTPLIQRPTLLAASVALVVVMLNVSIVNPTLPELARDLRVGPNLGWAVNAYTLAVATLLLAAGALGDRVGHRRMLLAGLGVSALGALLAALAVTFPAVLAGRAVQGVGAALVQPATLALLAHAFTTPQERTRALALWGTASGLGIALGPVVGGLLVDAVGWHGPFALLAAACLGALLPALRVPFETPRSGRREPFDVPGLILIVAALGSGVLALAQGRVWGWSSPPILALLAFFLVALTAFLRVERSARRPLVDLAVRRAPGFIPATLTGLLAFLATFGLLPFLTVFLQTHLGLSATRAGLLVLCFPLGFALGSALSGRLTPARGARFTLTVGLGLAAVSTLLWCGIGLERPPGLMALNFGGWGLGLGVSLSALTVVALAHVPAAQAGMASGLLNTARQLGTALGVSVFGALVASASSSPSYVTGLQLGALLAGGALFVGLALCLTALPTSPARPVAPALRLAEEEA</sequence>
<feature type="transmembrane region" description="Helical" evidence="6">
    <location>
        <begin position="103"/>
        <end position="121"/>
    </location>
</feature>
<evidence type="ECO:0000313" key="9">
    <source>
        <dbReference type="Proteomes" id="UP000192582"/>
    </source>
</evidence>
<dbReference type="Pfam" id="PF07690">
    <property type="entry name" value="MFS_1"/>
    <property type="match status" value="2"/>
</dbReference>
<feature type="transmembrane region" description="Helical" evidence="6">
    <location>
        <begin position="9"/>
        <end position="26"/>
    </location>
</feature>
<comment type="subcellular location">
    <subcellularLocation>
        <location evidence="1">Membrane</location>
        <topology evidence="1">Multi-pass membrane protein</topology>
    </subcellularLocation>
</comment>
<dbReference type="PANTHER" id="PTHR42718:SF9">
    <property type="entry name" value="MAJOR FACILITATOR SUPERFAMILY MULTIDRUG TRANSPORTER MFSC"/>
    <property type="match status" value="1"/>
</dbReference>
<dbReference type="GO" id="GO:0016020">
    <property type="term" value="C:membrane"/>
    <property type="evidence" value="ECO:0007669"/>
    <property type="project" value="UniProtKB-SubCell"/>
</dbReference>
<evidence type="ECO:0000256" key="6">
    <source>
        <dbReference type="SAM" id="Phobius"/>
    </source>
</evidence>
<evidence type="ECO:0000256" key="5">
    <source>
        <dbReference type="ARBA" id="ARBA00023136"/>
    </source>
</evidence>
<feature type="transmembrane region" description="Helical" evidence="6">
    <location>
        <begin position="428"/>
        <end position="448"/>
    </location>
</feature>
<keyword evidence="9" id="KW-1185">Reference proteome</keyword>
<proteinExistence type="predicted"/>
<protein>
    <submittedName>
        <fullName evidence="8">Major Facilitator Superfamily protein</fullName>
    </submittedName>
</protein>
<feature type="transmembrane region" description="Helical" evidence="6">
    <location>
        <begin position="195"/>
        <end position="216"/>
    </location>
</feature>
<dbReference type="Gene3D" id="1.20.1250.20">
    <property type="entry name" value="MFS general substrate transporter like domains"/>
    <property type="match status" value="1"/>
</dbReference>
<keyword evidence="4 6" id="KW-1133">Transmembrane helix</keyword>
<dbReference type="InterPro" id="IPR020846">
    <property type="entry name" value="MFS_dom"/>
</dbReference>
<dbReference type="InterPro" id="IPR036259">
    <property type="entry name" value="MFS_trans_sf"/>
</dbReference>
<accession>A0A1W1VVM3</accession>
<feature type="transmembrane region" description="Helical" evidence="6">
    <location>
        <begin position="361"/>
        <end position="382"/>
    </location>
</feature>
<dbReference type="Proteomes" id="UP000192582">
    <property type="component" value="Unassembled WGS sequence"/>
</dbReference>
<dbReference type="STRING" id="695939.SAMN00790413_05945"/>
<keyword evidence="3 6" id="KW-0812">Transmembrane</keyword>
<organism evidence="8 9">
    <name type="scientific">Deinococcus hopiensis KR-140</name>
    <dbReference type="NCBI Taxonomy" id="695939"/>
    <lineage>
        <taxon>Bacteria</taxon>
        <taxon>Thermotogati</taxon>
        <taxon>Deinococcota</taxon>
        <taxon>Deinococci</taxon>
        <taxon>Deinococcales</taxon>
        <taxon>Deinococcaceae</taxon>
        <taxon>Deinococcus</taxon>
    </lineage>
</organism>
<keyword evidence="2" id="KW-0813">Transport</keyword>
<feature type="transmembrane region" description="Helical" evidence="6">
    <location>
        <begin position="328"/>
        <end position="349"/>
    </location>
</feature>
<dbReference type="AlphaFoldDB" id="A0A1W1VVM3"/>
<feature type="transmembrane region" description="Helical" evidence="6">
    <location>
        <begin position="133"/>
        <end position="155"/>
    </location>
</feature>
<feature type="transmembrane region" description="Helical" evidence="6">
    <location>
        <begin position="222"/>
        <end position="242"/>
    </location>
</feature>
<dbReference type="PRINTS" id="PR01036">
    <property type="entry name" value="TCRTETB"/>
</dbReference>
<dbReference type="PANTHER" id="PTHR42718">
    <property type="entry name" value="MAJOR FACILITATOR SUPERFAMILY MULTIDRUG TRANSPORTER MFSC"/>
    <property type="match status" value="1"/>
</dbReference>
<dbReference type="RefSeq" id="WP_084051302.1">
    <property type="nucleotide sequence ID" value="NZ_FWWU01000011.1"/>
</dbReference>
<feature type="transmembrane region" description="Helical" evidence="6">
    <location>
        <begin position="161"/>
        <end position="183"/>
    </location>
</feature>
<dbReference type="PROSITE" id="PS50850">
    <property type="entry name" value="MFS"/>
    <property type="match status" value="1"/>
</dbReference>
<feature type="transmembrane region" description="Helical" evidence="6">
    <location>
        <begin position="263"/>
        <end position="287"/>
    </location>
</feature>
<feature type="domain" description="Major facilitator superfamily (MFS) profile" evidence="7">
    <location>
        <begin position="9"/>
        <end position="452"/>
    </location>
</feature>
<gene>
    <name evidence="8" type="ORF">SAMN00790413_05945</name>
</gene>
<dbReference type="Gene3D" id="1.20.1720.10">
    <property type="entry name" value="Multidrug resistance protein D"/>
    <property type="match status" value="1"/>
</dbReference>
<evidence type="ECO:0000256" key="2">
    <source>
        <dbReference type="ARBA" id="ARBA00022448"/>
    </source>
</evidence>
<feature type="transmembrane region" description="Helical" evidence="6">
    <location>
        <begin position="299"/>
        <end position="316"/>
    </location>
</feature>
<dbReference type="CDD" id="cd17321">
    <property type="entry name" value="MFS_MMR_MDR_like"/>
    <property type="match status" value="1"/>
</dbReference>
<evidence type="ECO:0000256" key="3">
    <source>
        <dbReference type="ARBA" id="ARBA00022692"/>
    </source>
</evidence>
<feature type="transmembrane region" description="Helical" evidence="6">
    <location>
        <begin position="74"/>
        <end position="97"/>
    </location>
</feature>
<evidence type="ECO:0000256" key="4">
    <source>
        <dbReference type="ARBA" id="ARBA00022989"/>
    </source>
</evidence>
<dbReference type="OrthoDB" id="102502at2"/>
<feature type="transmembrane region" description="Helical" evidence="6">
    <location>
        <begin position="46"/>
        <end position="65"/>
    </location>
</feature>
<dbReference type="InterPro" id="IPR011701">
    <property type="entry name" value="MFS"/>
</dbReference>